<feature type="transmembrane region" description="Helical" evidence="1">
    <location>
        <begin position="469"/>
        <end position="494"/>
    </location>
</feature>
<name>A0A0G3H126_9CORY</name>
<dbReference type="STRING" id="571915.CMUST_02140"/>
<proteinExistence type="predicted"/>
<feature type="chain" id="PRO_5002554520" description="Bacterial Ig-like domain-containing protein" evidence="2">
    <location>
        <begin position="31"/>
        <end position="500"/>
    </location>
</feature>
<organism evidence="3 4">
    <name type="scientific">Corynebacterium mustelae</name>
    <dbReference type="NCBI Taxonomy" id="571915"/>
    <lineage>
        <taxon>Bacteria</taxon>
        <taxon>Bacillati</taxon>
        <taxon>Actinomycetota</taxon>
        <taxon>Actinomycetes</taxon>
        <taxon>Mycobacteriales</taxon>
        <taxon>Corynebacteriaceae</taxon>
        <taxon>Corynebacterium</taxon>
    </lineage>
</organism>
<feature type="signal peptide" evidence="2">
    <location>
        <begin position="1"/>
        <end position="30"/>
    </location>
</feature>
<dbReference type="EMBL" id="CP011542">
    <property type="protein sequence ID" value="AKK04772.1"/>
    <property type="molecule type" value="Genomic_DNA"/>
</dbReference>
<dbReference type="KEGG" id="cmv:CMUST_02140"/>
<evidence type="ECO:0008006" key="5">
    <source>
        <dbReference type="Google" id="ProtNLM"/>
    </source>
</evidence>
<evidence type="ECO:0000313" key="4">
    <source>
        <dbReference type="Proteomes" id="UP000035199"/>
    </source>
</evidence>
<dbReference type="AlphaFoldDB" id="A0A0G3H126"/>
<keyword evidence="1" id="KW-0472">Membrane</keyword>
<accession>A0A0G3H126</accession>
<evidence type="ECO:0000256" key="1">
    <source>
        <dbReference type="SAM" id="Phobius"/>
    </source>
</evidence>
<keyword evidence="2" id="KW-0732">Signal</keyword>
<keyword evidence="4" id="KW-1185">Reference proteome</keyword>
<dbReference type="RefSeq" id="WP_047261125.1">
    <property type="nucleotide sequence ID" value="NZ_CP011542.1"/>
</dbReference>
<gene>
    <name evidence="3" type="ORF">CMUST_02140</name>
</gene>
<protein>
    <recommendedName>
        <fullName evidence="5">Bacterial Ig-like domain-containing protein</fullName>
    </recommendedName>
</protein>
<sequence>MAFGFKHKIAALLVPIVGASIINLPTVASAMEKSDVSINFGCEITRGGSNPNKVFFTHSAFPVRLSANVSRLVNVGIADPFDYAIKNLSVSFPSRLPGSTNPELTGISHARINLPNPSGVDNFAAEAAPNSGGIVTQSGKVLALSGGATSDDVASFDDLAKITEPKGIQGTRVGDAVNVKFPDTTLKVPAQNEQRELKFVLPETSNLADVNSVTLTAAGTAINGNERLNVVLRCIPASFQSPFPTVNIVSQDAAAIRFLNFGESVRTAVLNQSNTLTGVALKENGKPAPKDVPIILDSDEHLGSYSNAQALTDENGIFRFEFTARSDELYFDGGFVDLFARVGGLTSPKLRLNTVAENKAGSAQVNPESIDVNPRPGTITIGGTTTIEVTLNFANGIPENLPESIQITIDGSPVQVMRKGKTNVYSTTYTPTTTGLKIIGATFGNASAFAALDVTEKNNPPSGGSSSSVWKIVAGVVGALGLIGALIAGALNFLPRAFKF</sequence>
<dbReference type="Proteomes" id="UP000035199">
    <property type="component" value="Chromosome"/>
</dbReference>
<evidence type="ECO:0000256" key="2">
    <source>
        <dbReference type="SAM" id="SignalP"/>
    </source>
</evidence>
<reference evidence="3 4" key="1">
    <citation type="journal article" date="2015" name="Genome Announc.">
        <title>Complete Genome Sequence of the Type Strain Corynebacterium mustelae DSM 45274, Isolated from Various Tissues of a Male Ferret with Lethal Sepsis.</title>
        <authorList>
            <person name="Ruckert C."/>
            <person name="Eimer J."/>
            <person name="Winkler A."/>
            <person name="Tauch A."/>
        </authorList>
    </citation>
    <scope>NUCLEOTIDE SEQUENCE [LARGE SCALE GENOMIC DNA]</scope>
    <source>
        <strain evidence="3 4">DSM 45274</strain>
    </source>
</reference>
<dbReference type="PATRIC" id="fig|571915.4.peg.454"/>
<keyword evidence="1" id="KW-0812">Transmembrane</keyword>
<evidence type="ECO:0000313" key="3">
    <source>
        <dbReference type="EMBL" id="AKK04772.1"/>
    </source>
</evidence>
<keyword evidence="1" id="KW-1133">Transmembrane helix</keyword>
<reference evidence="4" key="2">
    <citation type="submission" date="2015-05" db="EMBL/GenBank/DDBJ databases">
        <title>Complete genome sequence of Corynebacterium mustelae DSM 45274, isolated from various tissues of a male ferret with lethal sepsis.</title>
        <authorList>
            <person name="Ruckert C."/>
            <person name="Albersmeier A."/>
            <person name="Winkler A."/>
            <person name="Tauch A."/>
        </authorList>
    </citation>
    <scope>NUCLEOTIDE SEQUENCE [LARGE SCALE GENOMIC DNA]</scope>
    <source>
        <strain evidence="4">DSM 45274</strain>
    </source>
</reference>